<evidence type="ECO:0000256" key="1">
    <source>
        <dbReference type="SAM" id="MobiDB-lite"/>
    </source>
</evidence>
<feature type="compositionally biased region" description="Polar residues" evidence="1">
    <location>
        <begin position="12"/>
        <end position="23"/>
    </location>
</feature>
<keyword evidence="3" id="KW-1185">Reference proteome</keyword>
<dbReference type="EMBL" id="AVOT02004882">
    <property type="protein sequence ID" value="MBW0477655.1"/>
    <property type="molecule type" value="Genomic_DNA"/>
</dbReference>
<protein>
    <submittedName>
        <fullName evidence="2">Uncharacterized protein</fullName>
    </submittedName>
</protein>
<evidence type="ECO:0000313" key="2">
    <source>
        <dbReference type="EMBL" id="MBW0477655.1"/>
    </source>
</evidence>
<dbReference type="Proteomes" id="UP000765509">
    <property type="component" value="Unassembled WGS sequence"/>
</dbReference>
<gene>
    <name evidence="2" type="ORF">O181_017370</name>
</gene>
<organism evidence="2 3">
    <name type="scientific">Austropuccinia psidii MF-1</name>
    <dbReference type="NCBI Taxonomy" id="1389203"/>
    <lineage>
        <taxon>Eukaryota</taxon>
        <taxon>Fungi</taxon>
        <taxon>Dikarya</taxon>
        <taxon>Basidiomycota</taxon>
        <taxon>Pucciniomycotina</taxon>
        <taxon>Pucciniomycetes</taxon>
        <taxon>Pucciniales</taxon>
        <taxon>Sphaerophragmiaceae</taxon>
        <taxon>Austropuccinia</taxon>
    </lineage>
</organism>
<feature type="region of interest" description="Disordered" evidence="1">
    <location>
        <begin position="1"/>
        <end position="34"/>
    </location>
</feature>
<evidence type="ECO:0000313" key="3">
    <source>
        <dbReference type="Proteomes" id="UP000765509"/>
    </source>
</evidence>
<comment type="caution">
    <text evidence="2">The sequence shown here is derived from an EMBL/GenBank/DDBJ whole genome shotgun (WGS) entry which is preliminary data.</text>
</comment>
<proteinExistence type="predicted"/>
<dbReference type="AlphaFoldDB" id="A0A9Q3GSY4"/>
<reference evidence="2" key="1">
    <citation type="submission" date="2021-03" db="EMBL/GenBank/DDBJ databases">
        <title>Draft genome sequence of rust myrtle Austropuccinia psidii MF-1, a brazilian biotype.</title>
        <authorList>
            <person name="Quecine M.C."/>
            <person name="Pachon D.M.R."/>
            <person name="Bonatelli M.L."/>
            <person name="Correr F.H."/>
            <person name="Franceschini L.M."/>
            <person name="Leite T.F."/>
            <person name="Margarido G.R.A."/>
            <person name="Almeida C.A."/>
            <person name="Ferrarezi J.A."/>
            <person name="Labate C.A."/>
        </authorList>
    </citation>
    <scope>NUCLEOTIDE SEQUENCE</scope>
    <source>
        <strain evidence="2">MF-1</strain>
    </source>
</reference>
<accession>A0A9Q3GSY4</accession>
<sequence>MPVQHSPPALQPRSQSRAQSVPILTSREPLNGTTMFPQLRTHLDIIPIMEGKASFRKEGKGPSRSIFLTGFVGTFPGISKTSFKVLGEDAVSEVTGGPTLSQSNYPVSNQSHLSSFTFIKNMTQIMAKLQAPSRLHL</sequence>
<name>A0A9Q3GSY4_9BASI</name>